<reference evidence="1" key="2">
    <citation type="submission" date="2020-09" db="EMBL/GenBank/DDBJ databases">
        <authorList>
            <person name="Sun Q."/>
            <person name="Zhou Y."/>
        </authorList>
    </citation>
    <scope>NUCLEOTIDE SEQUENCE</scope>
    <source>
        <strain evidence="1">CGMCC 1.16134</strain>
    </source>
</reference>
<proteinExistence type="predicted"/>
<evidence type="ECO:0000313" key="1">
    <source>
        <dbReference type="EMBL" id="GGG11278.1"/>
    </source>
</evidence>
<sequence length="110" mass="12321">MLLLTNQGHVSCNKSYYDQGSRFPKNDSDCALAVSSGLIYYSNPILFSAYSQGAYCVQEAMDSDFNVNRANVYCNKTAKPNAAYTHNYLNMGYNCSSFMFLGGDERLNKF</sequence>
<reference evidence="1" key="1">
    <citation type="journal article" date="2014" name="Int. J. Syst. Evol. Microbiol.">
        <title>Complete genome sequence of Corynebacterium casei LMG S-19264T (=DSM 44701T), isolated from a smear-ripened cheese.</title>
        <authorList>
            <consortium name="US DOE Joint Genome Institute (JGI-PGF)"/>
            <person name="Walter F."/>
            <person name="Albersmeier A."/>
            <person name="Kalinowski J."/>
            <person name="Ruckert C."/>
        </authorList>
    </citation>
    <scope>NUCLEOTIDE SEQUENCE</scope>
    <source>
        <strain evidence="1">CGMCC 1.16134</strain>
    </source>
</reference>
<organism evidence="1 2">
    <name type="scientific">Paenibacillus albidus</name>
    <dbReference type="NCBI Taxonomy" id="2041023"/>
    <lineage>
        <taxon>Bacteria</taxon>
        <taxon>Bacillati</taxon>
        <taxon>Bacillota</taxon>
        <taxon>Bacilli</taxon>
        <taxon>Bacillales</taxon>
        <taxon>Paenibacillaceae</taxon>
        <taxon>Paenibacillus</taxon>
    </lineage>
</organism>
<name>A0A917D6C3_9BACL</name>
<accession>A0A917D6C3</accession>
<keyword evidence="2" id="KW-1185">Reference proteome</keyword>
<dbReference type="AlphaFoldDB" id="A0A917D6C3"/>
<gene>
    <name evidence="1" type="ORF">GCM10010912_64610</name>
</gene>
<protein>
    <submittedName>
        <fullName evidence="1">Uncharacterized protein</fullName>
    </submittedName>
</protein>
<dbReference type="Proteomes" id="UP000637643">
    <property type="component" value="Unassembled WGS sequence"/>
</dbReference>
<evidence type="ECO:0000313" key="2">
    <source>
        <dbReference type="Proteomes" id="UP000637643"/>
    </source>
</evidence>
<dbReference type="EMBL" id="BMKR01000052">
    <property type="protein sequence ID" value="GGG11278.1"/>
    <property type="molecule type" value="Genomic_DNA"/>
</dbReference>
<dbReference type="RefSeq" id="WP_189032059.1">
    <property type="nucleotide sequence ID" value="NZ_BMKR01000052.1"/>
</dbReference>
<comment type="caution">
    <text evidence="1">The sequence shown here is derived from an EMBL/GenBank/DDBJ whole genome shotgun (WGS) entry which is preliminary data.</text>
</comment>